<protein>
    <submittedName>
        <fullName evidence="7">Flagellar biosynthetic protein FliO</fullName>
    </submittedName>
</protein>
<comment type="caution">
    <text evidence="7">The sequence shown here is derived from an EMBL/GenBank/DDBJ whole genome shotgun (WGS) entry which is preliminary data.</text>
</comment>
<organism evidence="7 8">
    <name type="scientific">Mobilitalea sibirica</name>
    <dbReference type="NCBI Taxonomy" id="1462919"/>
    <lineage>
        <taxon>Bacteria</taxon>
        <taxon>Bacillati</taxon>
        <taxon>Bacillota</taxon>
        <taxon>Clostridia</taxon>
        <taxon>Lachnospirales</taxon>
        <taxon>Lachnospiraceae</taxon>
        <taxon>Mobilitalea</taxon>
    </lineage>
</organism>
<dbReference type="InterPro" id="IPR022781">
    <property type="entry name" value="Flagellar_biosynth_FliO"/>
</dbReference>
<dbReference type="GO" id="GO:0016020">
    <property type="term" value="C:membrane"/>
    <property type="evidence" value="ECO:0007669"/>
    <property type="project" value="InterPro"/>
</dbReference>
<keyword evidence="7" id="KW-0282">Flagellum</keyword>
<dbReference type="Proteomes" id="UP000623269">
    <property type="component" value="Unassembled WGS sequence"/>
</dbReference>
<dbReference type="AlphaFoldDB" id="A0A8J7H464"/>
<evidence type="ECO:0000256" key="1">
    <source>
        <dbReference type="ARBA" id="ARBA00004236"/>
    </source>
</evidence>
<keyword evidence="8" id="KW-1185">Reference proteome</keyword>
<name>A0A8J7H464_9FIRM</name>
<keyword evidence="7" id="KW-0969">Cilium</keyword>
<keyword evidence="5 6" id="KW-0472">Membrane</keyword>
<dbReference type="EMBL" id="JAEAGR010000016">
    <property type="protein sequence ID" value="MBH1942000.1"/>
    <property type="molecule type" value="Genomic_DNA"/>
</dbReference>
<keyword evidence="4 6" id="KW-1133">Transmembrane helix</keyword>
<dbReference type="GO" id="GO:0044781">
    <property type="term" value="P:bacterial-type flagellum organization"/>
    <property type="evidence" value="ECO:0007669"/>
    <property type="project" value="InterPro"/>
</dbReference>
<accession>A0A8J7H464</accession>
<feature type="transmembrane region" description="Helical" evidence="6">
    <location>
        <begin position="40"/>
        <end position="59"/>
    </location>
</feature>
<proteinExistence type="predicted"/>
<evidence type="ECO:0000256" key="6">
    <source>
        <dbReference type="SAM" id="Phobius"/>
    </source>
</evidence>
<evidence type="ECO:0000256" key="2">
    <source>
        <dbReference type="ARBA" id="ARBA00022475"/>
    </source>
</evidence>
<evidence type="ECO:0000256" key="3">
    <source>
        <dbReference type="ARBA" id="ARBA00022692"/>
    </source>
</evidence>
<evidence type="ECO:0000256" key="5">
    <source>
        <dbReference type="ARBA" id="ARBA00023136"/>
    </source>
</evidence>
<keyword evidence="3 6" id="KW-0812">Transmembrane</keyword>
<keyword evidence="2" id="KW-1003">Cell membrane</keyword>
<dbReference type="RefSeq" id="WP_197662246.1">
    <property type="nucleotide sequence ID" value="NZ_JAEAGR010000016.1"/>
</dbReference>
<evidence type="ECO:0000256" key="4">
    <source>
        <dbReference type="ARBA" id="ARBA00022989"/>
    </source>
</evidence>
<keyword evidence="7" id="KW-0966">Cell projection</keyword>
<reference evidence="7" key="1">
    <citation type="submission" date="2020-12" db="EMBL/GenBank/DDBJ databases">
        <title>M. sibirica DSM 26468T genome.</title>
        <authorList>
            <person name="Thieme N."/>
            <person name="Rettenmaier R."/>
            <person name="Zverlov V."/>
            <person name="Liebl W."/>
        </authorList>
    </citation>
    <scope>NUCLEOTIDE SEQUENCE</scope>
    <source>
        <strain evidence="7">DSM 26468</strain>
    </source>
</reference>
<comment type="subcellular location">
    <subcellularLocation>
        <location evidence="1">Cell membrane</location>
    </subcellularLocation>
</comment>
<dbReference type="Pfam" id="PF04347">
    <property type="entry name" value="FliO"/>
    <property type="match status" value="1"/>
</dbReference>
<gene>
    <name evidence="7" type="ORF">I5677_13950</name>
</gene>
<evidence type="ECO:0000313" key="8">
    <source>
        <dbReference type="Proteomes" id="UP000623269"/>
    </source>
</evidence>
<evidence type="ECO:0000313" key="7">
    <source>
        <dbReference type="EMBL" id="MBH1942000.1"/>
    </source>
</evidence>
<sequence>MNFKTIVILQSSTKKDEIVKGLNEEIQEAVPVQYSTVDNILQFVGLVLLLIFILAAAYYTSKFIGKMKLGQLKNSNFQVIDTYRVNQNKMLQIIKVGSKYLLIAIGKDTIQYITELDESEVITHEVNTVERQTFKQVFDKLKNKKE</sequence>